<protein>
    <submittedName>
        <fullName evidence="1">Threonine/serine dehydratase</fullName>
    </submittedName>
</protein>
<gene>
    <name evidence="1" type="ORF">JHL16_14015</name>
</gene>
<organism evidence="1 2">
    <name type="scientific">Taklimakanibacter albus</name>
    <dbReference type="NCBI Taxonomy" id="2800327"/>
    <lineage>
        <taxon>Bacteria</taxon>
        <taxon>Pseudomonadati</taxon>
        <taxon>Pseudomonadota</taxon>
        <taxon>Alphaproteobacteria</taxon>
        <taxon>Hyphomicrobiales</taxon>
        <taxon>Aestuariivirgaceae</taxon>
        <taxon>Taklimakanibacter</taxon>
    </lineage>
</organism>
<keyword evidence="2" id="KW-1185">Reference proteome</keyword>
<proteinExistence type="predicted"/>
<dbReference type="Proteomes" id="UP000616151">
    <property type="component" value="Unassembled WGS sequence"/>
</dbReference>
<evidence type="ECO:0000313" key="1">
    <source>
        <dbReference type="EMBL" id="MBK1867468.1"/>
    </source>
</evidence>
<evidence type="ECO:0000313" key="2">
    <source>
        <dbReference type="Proteomes" id="UP000616151"/>
    </source>
</evidence>
<comment type="caution">
    <text evidence="1">The sequence shown here is derived from an EMBL/GenBank/DDBJ whole genome shotgun (WGS) entry which is preliminary data.</text>
</comment>
<accession>A0ACC5R4E3</accession>
<dbReference type="EMBL" id="JAENHL010000007">
    <property type="protein sequence ID" value="MBK1867468.1"/>
    <property type="molecule type" value="Genomic_DNA"/>
</dbReference>
<name>A0ACC5R4E3_9HYPH</name>
<reference evidence="1" key="1">
    <citation type="submission" date="2021-01" db="EMBL/GenBank/DDBJ databases">
        <authorList>
            <person name="Sun Q."/>
        </authorList>
    </citation>
    <scope>NUCLEOTIDE SEQUENCE</scope>
    <source>
        <strain evidence="1">YIM B02566</strain>
    </source>
</reference>
<sequence length="325" mass="33872">MTIDIAAADFLRAHQLLGQHLRPSPVIELDRVSSISGHSILVKAEALQPTGSFKIRGALHVLGALSEDERRLGVIAYSTGNHAQAVAMAARRFGTRAVIVMSPDAPEPKIAATRGFGAEIVMAEPTSAARRALAEQIAQERGLRLVPPYDDAQVITGQGTIAVELIQQLANMAAVFVPIGGGGLISGVAAALKQLKPGIRVIGVEPELENDAQQSFAAGRRIALPGPSASSADAIKVQMVGDLTFPLIQRHVDSVVSVNEAQIAEAMRLALAHGRLWLEPAGAVALAAALTFDEPTGGKAPLVAIGSGGNVDPDRAYRLAVASRD</sequence>